<dbReference type="SUPFAM" id="SSF51604">
    <property type="entry name" value="Enolase C-terminal domain-like"/>
    <property type="match status" value="1"/>
</dbReference>
<evidence type="ECO:0008006" key="3">
    <source>
        <dbReference type="Google" id="ProtNLM"/>
    </source>
</evidence>
<protein>
    <recommendedName>
        <fullName evidence="3">Enolase C-terminal domain-containing protein</fullName>
    </recommendedName>
</protein>
<dbReference type="Gene3D" id="3.20.20.120">
    <property type="entry name" value="Enolase-like C-terminal domain"/>
    <property type="match status" value="1"/>
</dbReference>
<gene>
    <name evidence="1" type="ORF">IEN85_00165</name>
</gene>
<accession>A0A927F626</accession>
<dbReference type="RefSeq" id="WP_191615038.1">
    <property type="nucleotide sequence ID" value="NZ_JACYFG010000002.1"/>
</dbReference>
<proteinExistence type="predicted"/>
<dbReference type="InterPro" id="IPR036849">
    <property type="entry name" value="Enolase-like_C_sf"/>
</dbReference>
<reference evidence="1" key="1">
    <citation type="submission" date="2020-09" db="EMBL/GenBank/DDBJ databases">
        <title>Pelagicoccus enzymogenes sp. nov. with an EPS production, isolated from marine sediment.</title>
        <authorList>
            <person name="Feng X."/>
        </authorList>
    </citation>
    <scope>NUCLEOTIDE SEQUENCE</scope>
    <source>
        <strain evidence="1">NFK12</strain>
    </source>
</reference>
<sequence>MIRLLEQRIHFSTISTRMPFRYGIATMSRLPIAFVFLKFQFGEPRSESAWGMASDLLPPRWFKKDPKQAPEAEIAELKAVLNKAIETAKGLRTETPFAFWDQLYRAQLEWAEAKEIPPLLANFGTSFVERALLDAFSRHQQTPLCDLIYRRKLGIELGPLHPELYGLSPVDLLPKTPLSSIQVRHTVGFGDPLRDSDITPENQVADALPQSLEAAILHYGISQFKVKINGRLDEDLARLRSLAQIFAERCPQGYALSLDGNEQFENWPQFRAFWEQARAEPALQALLNRVLFIEQPLSRHNALCDKGIGKLSDGSETPPVIIDESDAGSESFRDALDCGYRGISHKNCKGVFKGIANRCLIEYRNQKENTGLFMSGEDLCNLGPVALLQDLAAQSLLGNASVERNGHHYFYGLSQFPAAVQELVCKHHPELFENRSDQTATLTIRGGSLPTAGLHEAPFGTRFQPEELAAALGLSPLS</sequence>
<evidence type="ECO:0000313" key="2">
    <source>
        <dbReference type="Proteomes" id="UP000622317"/>
    </source>
</evidence>
<dbReference type="AlphaFoldDB" id="A0A927F626"/>
<name>A0A927F626_9BACT</name>
<organism evidence="1 2">
    <name type="scientific">Pelagicoccus enzymogenes</name>
    <dbReference type="NCBI Taxonomy" id="2773457"/>
    <lineage>
        <taxon>Bacteria</taxon>
        <taxon>Pseudomonadati</taxon>
        <taxon>Verrucomicrobiota</taxon>
        <taxon>Opitutia</taxon>
        <taxon>Puniceicoccales</taxon>
        <taxon>Pelagicoccaceae</taxon>
        <taxon>Pelagicoccus</taxon>
    </lineage>
</organism>
<evidence type="ECO:0000313" key="1">
    <source>
        <dbReference type="EMBL" id="MBD5777906.1"/>
    </source>
</evidence>
<keyword evidence="2" id="KW-1185">Reference proteome</keyword>
<comment type="caution">
    <text evidence="1">The sequence shown here is derived from an EMBL/GenBank/DDBJ whole genome shotgun (WGS) entry which is preliminary data.</text>
</comment>
<dbReference type="EMBL" id="JACYFG010000002">
    <property type="protein sequence ID" value="MBD5777906.1"/>
    <property type="molecule type" value="Genomic_DNA"/>
</dbReference>
<dbReference type="Proteomes" id="UP000622317">
    <property type="component" value="Unassembled WGS sequence"/>
</dbReference>